<organism evidence="1 2">
    <name type="scientific">Channa argus</name>
    <name type="common">Northern snakehead</name>
    <name type="synonym">Ophicephalus argus</name>
    <dbReference type="NCBI Taxonomy" id="215402"/>
    <lineage>
        <taxon>Eukaryota</taxon>
        <taxon>Metazoa</taxon>
        <taxon>Chordata</taxon>
        <taxon>Craniata</taxon>
        <taxon>Vertebrata</taxon>
        <taxon>Euteleostomi</taxon>
        <taxon>Actinopterygii</taxon>
        <taxon>Neopterygii</taxon>
        <taxon>Teleostei</taxon>
        <taxon>Neoteleostei</taxon>
        <taxon>Acanthomorphata</taxon>
        <taxon>Anabantaria</taxon>
        <taxon>Anabantiformes</taxon>
        <taxon>Channoidei</taxon>
        <taxon>Channidae</taxon>
        <taxon>Channa</taxon>
    </lineage>
</organism>
<keyword evidence="2" id="KW-1185">Reference proteome</keyword>
<proteinExistence type="predicted"/>
<reference evidence="1 2" key="1">
    <citation type="submission" date="2019-02" db="EMBL/GenBank/DDBJ databases">
        <title>Opniocepnalus argus genome.</title>
        <authorList>
            <person name="Zhou C."/>
            <person name="Xiao S."/>
        </authorList>
    </citation>
    <scope>NUCLEOTIDE SEQUENCE [LARGE SCALE GENOMIC DNA]</scope>
    <source>
        <strain evidence="1">OARG1902GOOAL</strain>
        <tissue evidence="1">Muscle</tissue>
    </source>
</reference>
<dbReference type="Proteomes" id="UP000503349">
    <property type="component" value="Chromosome 5"/>
</dbReference>
<protein>
    <submittedName>
        <fullName evidence="1">Uncharacterized protein</fullName>
    </submittedName>
</protein>
<evidence type="ECO:0000313" key="2">
    <source>
        <dbReference type="Proteomes" id="UP000503349"/>
    </source>
</evidence>
<accession>A0A6G1PJF1</accession>
<evidence type="ECO:0000313" key="1">
    <source>
        <dbReference type="EMBL" id="KAF3690136.1"/>
    </source>
</evidence>
<reference evidence="2" key="2">
    <citation type="submission" date="2019-02" db="EMBL/GenBank/DDBJ databases">
        <title>Opniocepnalus argus Var Kimnra genome.</title>
        <authorList>
            <person name="Zhou C."/>
            <person name="Xiao S."/>
        </authorList>
    </citation>
    <scope>NUCLEOTIDE SEQUENCE [LARGE SCALE GENOMIC DNA]</scope>
</reference>
<gene>
    <name evidence="1" type="ORF">EXN66_Car005808</name>
</gene>
<name>A0A6G1PJF1_CHAAH</name>
<sequence>MFLFNVKKHRQQLITLPGYRVILWLCAERQIMKSRCFAKITHSSCQFRDSR</sequence>
<dbReference type="EMBL" id="CM015716">
    <property type="protein sequence ID" value="KAF3690136.1"/>
    <property type="molecule type" value="Genomic_DNA"/>
</dbReference>
<dbReference type="AlphaFoldDB" id="A0A6G1PJF1"/>